<feature type="non-terminal residue" evidence="2">
    <location>
        <position position="1"/>
    </location>
</feature>
<dbReference type="InterPro" id="IPR036271">
    <property type="entry name" value="Tet_transcr_reg_TetR-rel_C_sf"/>
</dbReference>
<dbReference type="EMBL" id="JBHTIR010004095">
    <property type="protein sequence ID" value="MFD0856390.1"/>
    <property type="molecule type" value="Genomic_DNA"/>
</dbReference>
<organism evidence="2 3">
    <name type="scientific">Actinomadura adrarensis</name>
    <dbReference type="NCBI Taxonomy" id="1819600"/>
    <lineage>
        <taxon>Bacteria</taxon>
        <taxon>Bacillati</taxon>
        <taxon>Actinomycetota</taxon>
        <taxon>Actinomycetes</taxon>
        <taxon>Streptosporangiales</taxon>
        <taxon>Thermomonosporaceae</taxon>
        <taxon>Actinomadura</taxon>
    </lineage>
</organism>
<keyword evidence="3" id="KW-1185">Reference proteome</keyword>
<protein>
    <recommendedName>
        <fullName evidence="1">HTH-type transcriptional repressor KstR2 C-terminal domain-containing protein</fullName>
    </recommendedName>
</protein>
<proteinExistence type="predicted"/>
<gene>
    <name evidence="2" type="ORF">ACFQ07_29390</name>
</gene>
<dbReference type="InterPro" id="IPR041490">
    <property type="entry name" value="KstR2_TetR_C"/>
</dbReference>
<feature type="domain" description="HTH-type transcriptional repressor KstR2 C-terminal" evidence="1">
    <location>
        <begin position="2"/>
        <end position="99"/>
    </location>
</feature>
<evidence type="ECO:0000259" key="1">
    <source>
        <dbReference type="Pfam" id="PF17932"/>
    </source>
</evidence>
<accession>A0ABW3CQ68</accession>
<evidence type="ECO:0000313" key="2">
    <source>
        <dbReference type="EMBL" id="MFD0856390.1"/>
    </source>
</evidence>
<dbReference type="Pfam" id="PF17932">
    <property type="entry name" value="TetR_C_24"/>
    <property type="match status" value="1"/>
</dbReference>
<dbReference type="SUPFAM" id="SSF48498">
    <property type="entry name" value="Tetracyclin repressor-like, C-terminal domain"/>
    <property type="match status" value="1"/>
</dbReference>
<sequence length="131" mass="14006">VRRQAEYASRFQLLIRSEADLPEGIASAHAAGRRSVLKSLAGVIENGVAQGGVRPVQARVAALGVLGIMNWVAWWYKPGGREDLDMICTELAELAVSGLTNGAERAPVEGPLDAIKLIRGDLDRLESMLGT</sequence>
<reference evidence="3" key="1">
    <citation type="journal article" date="2019" name="Int. J. Syst. Evol. Microbiol.">
        <title>The Global Catalogue of Microorganisms (GCM) 10K type strain sequencing project: providing services to taxonomists for standard genome sequencing and annotation.</title>
        <authorList>
            <consortium name="The Broad Institute Genomics Platform"/>
            <consortium name="The Broad Institute Genome Sequencing Center for Infectious Disease"/>
            <person name="Wu L."/>
            <person name="Ma J."/>
        </authorList>
    </citation>
    <scope>NUCLEOTIDE SEQUENCE [LARGE SCALE GENOMIC DNA]</scope>
    <source>
        <strain evidence="3">JCM 31696</strain>
    </source>
</reference>
<comment type="caution">
    <text evidence="2">The sequence shown here is derived from an EMBL/GenBank/DDBJ whole genome shotgun (WGS) entry which is preliminary data.</text>
</comment>
<name>A0ABW3CQ68_9ACTN</name>
<dbReference type="Gene3D" id="1.10.357.10">
    <property type="entry name" value="Tetracycline Repressor, domain 2"/>
    <property type="match status" value="1"/>
</dbReference>
<evidence type="ECO:0000313" key="3">
    <source>
        <dbReference type="Proteomes" id="UP001597083"/>
    </source>
</evidence>
<dbReference type="Proteomes" id="UP001597083">
    <property type="component" value="Unassembled WGS sequence"/>
</dbReference>